<dbReference type="GO" id="GO:0031490">
    <property type="term" value="F:chromatin DNA binding"/>
    <property type="evidence" value="ECO:0007669"/>
    <property type="project" value="TreeGrafter"/>
</dbReference>
<sequence>MKQQHRANNHKEYYRGGRKLDRIRLLHYLIYMLLPVLKKINCDHGLELNTESKKLQRRKTYSSGDELLIKQKIQGKNSGYPAVPLSPLKTGKLVKMADLHQETLEHFQNHWGRGHPVIVRNVLQRSTSLSWDPVIMFCSYIENKSSESWNEDGKKATNVLDWCELPVAVSHFDGIYFLFTSSSYKSELYAIAEYINPVSGILNVGVKLPKEFPKPDLGPCIYFSYGGSEELMQADYLSKLCYESHDKWKYRKSEDSDEYFLGRIQKALVPVTISKGLILVVHPILDQKFFLDAYHKLRLKEEFDIQPWTFEQCAGEAVFIPAGCPYQIRKIKSCVNVVLDFISPENATRCIQLKDEIRRLPMRHKAKGKVMEVEKMALHGISAAIQDICNLTPLEQIFCDSELPLDYLKKSNVIRLVTHEELMETCAIYGDELPKSCSIGWIRSPKHIILEINVLLDICRFCCSLLRSKQLFPVPRVRDDNNLLLPMVIWLARLPSGQGGKHAIMSGACPACAAYFCSRDTILVKKQGV</sequence>
<evidence type="ECO:0000256" key="4">
    <source>
        <dbReference type="ARBA" id="ARBA00023242"/>
    </source>
</evidence>
<keyword evidence="4" id="KW-0539">Nucleus</keyword>
<dbReference type="SUPFAM" id="SSF51197">
    <property type="entry name" value="Clavaminate synthase-like"/>
    <property type="match status" value="1"/>
</dbReference>
<proteinExistence type="inferred from homology"/>
<evidence type="ECO:0000259" key="5">
    <source>
        <dbReference type="PROSITE" id="PS51184"/>
    </source>
</evidence>
<name>A0AAW2K1C5_SESRA</name>
<dbReference type="PROSITE" id="PS51184">
    <property type="entry name" value="JMJC"/>
    <property type="match status" value="1"/>
</dbReference>
<feature type="domain" description="JmjC" evidence="5">
    <location>
        <begin position="197"/>
        <end position="358"/>
    </location>
</feature>
<dbReference type="GO" id="GO:0003712">
    <property type="term" value="F:transcription coregulator activity"/>
    <property type="evidence" value="ECO:0007669"/>
    <property type="project" value="TreeGrafter"/>
</dbReference>
<evidence type="ECO:0000313" key="6">
    <source>
        <dbReference type="EMBL" id="KAL0300767.1"/>
    </source>
</evidence>
<comment type="subcellular location">
    <subcellularLocation>
        <location evidence="1">Nucleus</location>
    </subcellularLocation>
</comment>
<organism evidence="6">
    <name type="scientific">Sesamum radiatum</name>
    <name type="common">Black benniseed</name>
    <dbReference type="NCBI Taxonomy" id="300843"/>
    <lineage>
        <taxon>Eukaryota</taxon>
        <taxon>Viridiplantae</taxon>
        <taxon>Streptophyta</taxon>
        <taxon>Embryophyta</taxon>
        <taxon>Tracheophyta</taxon>
        <taxon>Spermatophyta</taxon>
        <taxon>Magnoliopsida</taxon>
        <taxon>eudicotyledons</taxon>
        <taxon>Gunneridae</taxon>
        <taxon>Pentapetalae</taxon>
        <taxon>asterids</taxon>
        <taxon>lamiids</taxon>
        <taxon>Lamiales</taxon>
        <taxon>Pedaliaceae</taxon>
        <taxon>Sesamum</taxon>
    </lineage>
</organism>
<dbReference type="GO" id="GO:0032454">
    <property type="term" value="F:histone H3K9 demethylase activity"/>
    <property type="evidence" value="ECO:0007669"/>
    <property type="project" value="InterPro"/>
</dbReference>
<dbReference type="Pfam" id="PF02373">
    <property type="entry name" value="JmjC"/>
    <property type="match status" value="1"/>
</dbReference>
<dbReference type="PANTHER" id="PTHR12549:SF42">
    <property type="entry name" value="LYSINE-SPECIFIC DEMETHYLASE JMJ28"/>
    <property type="match status" value="1"/>
</dbReference>
<comment type="caution">
    <text evidence="6">The sequence shown here is derived from an EMBL/GenBank/DDBJ whole genome shotgun (WGS) entry which is preliminary data.</text>
</comment>
<dbReference type="GO" id="GO:0006357">
    <property type="term" value="P:regulation of transcription by RNA polymerase II"/>
    <property type="evidence" value="ECO:0007669"/>
    <property type="project" value="TreeGrafter"/>
</dbReference>
<dbReference type="GO" id="GO:0046872">
    <property type="term" value="F:metal ion binding"/>
    <property type="evidence" value="ECO:0007669"/>
    <property type="project" value="UniProtKB-KW"/>
</dbReference>
<dbReference type="GO" id="GO:0000118">
    <property type="term" value="C:histone deacetylase complex"/>
    <property type="evidence" value="ECO:0007669"/>
    <property type="project" value="TreeGrafter"/>
</dbReference>
<dbReference type="GO" id="GO:0000785">
    <property type="term" value="C:chromatin"/>
    <property type="evidence" value="ECO:0007669"/>
    <property type="project" value="TreeGrafter"/>
</dbReference>
<evidence type="ECO:0000256" key="3">
    <source>
        <dbReference type="ARBA" id="ARBA00022723"/>
    </source>
</evidence>
<protein>
    <submittedName>
        <fullName evidence="6">Lysine-specific demethylase</fullName>
    </submittedName>
</protein>
<accession>A0AAW2K1C5</accession>
<evidence type="ECO:0000256" key="2">
    <source>
        <dbReference type="ARBA" id="ARBA00006801"/>
    </source>
</evidence>
<evidence type="ECO:0000256" key="1">
    <source>
        <dbReference type="ARBA" id="ARBA00004123"/>
    </source>
</evidence>
<keyword evidence="3" id="KW-0479">Metal-binding</keyword>
<dbReference type="Gene3D" id="2.60.120.650">
    <property type="entry name" value="Cupin"/>
    <property type="match status" value="3"/>
</dbReference>
<reference evidence="6" key="2">
    <citation type="journal article" date="2024" name="Plant">
        <title>Genomic evolution and insights into agronomic trait innovations of Sesamum species.</title>
        <authorList>
            <person name="Miao H."/>
            <person name="Wang L."/>
            <person name="Qu L."/>
            <person name="Liu H."/>
            <person name="Sun Y."/>
            <person name="Le M."/>
            <person name="Wang Q."/>
            <person name="Wei S."/>
            <person name="Zheng Y."/>
            <person name="Lin W."/>
            <person name="Duan Y."/>
            <person name="Cao H."/>
            <person name="Xiong S."/>
            <person name="Wang X."/>
            <person name="Wei L."/>
            <person name="Li C."/>
            <person name="Ma Q."/>
            <person name="Ju M."/>
            <person name="Zhao R."/>
            <person name="Li G."/>
            <person name="Mu C."/>
            <person name="Tian Q."/>
            <person name="Mei H."/>
            <person name="Zhang T."/>
            <person name="Gao T."/>
            <person name="Zhang H."/>
        </authorList>
    </citation>
    <scope>NUCLEOTIDE SEQUENCE</scope>
    <source>
        <strain evidence="6">G02</strain>
    </source>
</reference>
<dbReference type="InterPro" id="IPR003347">
    <property type="entry name" value="JmjC_dom"/>
</dbReference>
<dbReference type="InterPro" id="IPR045109">
    <property type="entry name" value="LSDs-like"/>
</dbReference>
<dbReference type="EMBL" id="JACGWJ010000030">
    <property type="protein sequence ID" value="KAL0300767.1"/>
    <property type="molecule type" value="Genomic_DNA"/>
</dbReference>
<dbReference type="AlphaFoldDB" id="A0AAW2K1C5"/>
<reference evidence="6" key="1">
    <citation type="submission" date="2020-06" db="EMBL/GenBank/DDBJ databases">
        <authorList>
            <person name="Li T."/>
            <person name="Hu X."/>
            <person name="Zhang T."/>
            <person name="Song X."/>
            <person name="Zhang H."/>
            <person name="Dai N."/>
            <person name="Sheng W."/>
            <person name="Hou X."/>
            <person name="Wei L."/>
        </authorList>
    </citation>
    <scope>NUCLEOTIDE SEQUENCE</scope>
    <source>
        <strain evidence="6">G02</strain>
        <tissue evidence="6">Leaf</tissue>
    </source>
</reference>
<dbReference type="SMART" id="SM00558">
    <property type="entry name" value="JmjC"/>
    <property type="match status" value="1"/>
</dbReference>
<dbReference type="PANTHER" id="PTHR12549">
    <property type="entry name" value="JMJC DOMAIN-CONTAINING HISTONE DEMETHYLATION PROTEIN"/>
    <property type="match status" value="1"/>
</dbReference>
<comment type="similarity">
    <text evidence="2">Belongs to the JARID1 histone demethylase family.</text>
</comment>
<gene>
    <name evidence="6" type="ORF">Sradi_6353500</name>
</gene>